<feature type="compositionally biased region" description="Pro residues" evidence="1">
    <location>
        <begin position="102"/>
        <end position="120"/>
    </location>
</feature>
<proteinExistence type="predicted"/>
<keyword evidence="3" id="KW-1185">Reference proteome</keyword>
<feature type="region of interest" description="Disordered" evidence="1">
    <location>
        <begin position="29"/>
        <end position="226"/>
    </location>
</feature>
<feature type="compositionally biased region" description="Polar residues" evidence="1">
    <location>
        <begin position="574"/>
        <end position="590"/>
    </location>
</feature>
<feature type="compositionally biased region" description="Low complexity" evidence="1">
    <location>
        <begin position="149"/>
        <end position="164"/>
    </location>
</feature>
<feature type="compositionally biased region" description="Acidic residues" evidence="1">
    <location>
        <begin position="243"/>
        <end position="253"/>
    </location>
</feature>
<feature type="compositionally biased region" description="Acidic residues" evidence="1">
    <location>
        <begin position="292"/>
        <end position="307"/>
    </location>
</feature>
<feature type="compositionally biased region" description="Polar residues" evidence="1">
    <location>
        <begin position="441"/>
        <end position="452"/>
    </location>
</feature>
<feature type="region of interest" description="Disordered" evidence="1">
    <location>
        <begin position="239"/>
        <end position="590"/>
    </location>
</feature>
<accession>A0A167VED6</accession>
<evidence type="ECO:0000313" key="3">
    <source>
        <dbReference type="Proteomes" id="UP000076532"/>
    </source>
</evidence>
<sequence length="617" mass="67028">MSFMNMYGKLFLYLGQTYRCIDVQRTGEGSPLAWDSAEQREARAQGGDDPTSQVEHELSPRPHKRARTDPIDSPNLIYLDSQELLPEGSQRLQQMESRQAIPPSPPSTPPAPQYSPPVPVPASQHAIDDARNSLPSPEGGEEEYENTYPSSQAQAQPQASSPAGPQTPPSSTPARRQPFSQITSGDTTPAANLSNSRLASPSLDTQVADALHGGGPTKSKGVGFGERLRRVMGWDKARAAENSIDESDQDAETGNEATPRISRTSGSKDCHNQELVGSQGSVESRRGVEMELTQELDDVRDADEADAASESGHMGSRSRHIVSNSPHQSGITSLPPSNPAITHPQDADMDAEPELQWPEPEGTADADAGTSTLAPSPPPRRYGLRSRSRSVVQPEARPKPHSRAASQAVSLIDPIDARTEVLTSQQSAPLALRTQVGEPSYFSNLENTQSQLRDSERAVTPKRTLRSRTPATHSHSNEVGLDKTPSQKQRGLRPRTSFRSGNLSVVITPQKVPLPPPATPKAGRRAATTPDRNHRPAQTRSHSRSVEPDRQVSNANTRKAYNAGTLISQPIAEASSQEMENQAQAQTQDSYYSQPLYLQLQTQAPYESQSLESEYED</sequence>
<feature type="compositionally biased region" description="Polar residues" evidence="1">
    <location>
        <begin position="497"/>
        <end position="507"/>
    </location>
</feature>
<gene>
    <name evidence="2" type="ORF">FIBSPDRAFT_967723</name>
</gene>
<evidence type="ECO:0000313" key="2">
    <source>
        <dbReference type="EMBL" id="KZP04921.1"/>
    </source>
</evidence>
<reference evidence="2 3" key="1">
    <citation type="journal article" date="2016" name="Mol. Biol. Evol.">
        <title>Comparative Genomics of Early-Diverging Mushroom-Forming Fungi Provides Insights into the Origins of Lignocellulose Decay Capabilities.</title>
        <authorList>
            <person name="Nagy L.G."/>
            <person name="Riley R."/>
            <person name="Tritt A."/>
            <person name="Adam C."/>
            <person name="Daum C."/>
            <person name="Floudas D."/>
            <person name="Sun H."/>
            <person name="Yadav J.S."/>
            <person name="Pangilinan J."/>
            <person name="Larsson K.H."/>
            <person name="Matsuura K."/>
            <person name="Barry K."/>
            <person name="Labutti K."/>
            <person name="Kuo R."/>
            <person name="Ohm R.A."/>
            <person name="Bhattacharya S.S."/>
            <person name="Shirouzu T."/>
            <person name="Yoshinaga Y."/>
            <person name="Martin F.M."/>
            <person name="Grigoriev I.V."/>
            <person name="Hibbett D.S."/>
        </authorList>
    </citation>
    <scope>NUCLEOTIDE SEQUENCE [LARGE SCALE GENOMIC DNA]</scope>
    <source>
        <strain evidence="2 3">CBS 109695</strain>
    </source>
</reference>
<organism evidence="2 3">
    <name type="scientific">Athelia psychrophila</name>
    <dbReference type="NCBI Taxonomy" id="1759441"/>
    <lineage>
        <taxon>Eukaryota</taxon>
        <taxon>Fungi</taxon>
        <taxon>Dikarya</taxon>
        <taxon>Basidiomycota</taxon>
        <taxon>Agaricomycotina</taxon>
        <taxon>Agaricomycetes</taxon>
        <taxon>Agaricomycetidae</taxon>
        <taxon>Atheliales</taxon>
        <taxon>Atheliaceae</taxon>
        <taxon>Athelia</taxon>
    </lineage>
</organism>
<feature type="compositionally biased region" description="Polar residues" evidence="1">
    <location>
        <begin position="321"/>
        <end position="335"/>
    </location>
</feature>
<dbReference type="Proteomes" id="UP000076532">
    <property type="component" value="Unassembled WGS sequence"/>
</dbReference>
<protein>
    <submittedName>
        <fullName evidence="2">Uncharacterized protein</fullName>
    </submittedName>
</protein>
<evidence type="ECO:0000256" key="1">
    <source>
        <dbReference type="SAM" id="MobiDB-lite"/>
    </source>
</evidence>
<feature type="compositionally biased region" description="Polar residues" evidence="1">
    <location>
        <begin position="178"/>
        <end position="205"/>
    </location>
</feature>
<dbReference type="AlphaFoldDB" id="A0A167VED6"/>
<name>A0A167VED6_9AGAM</name>
<dbReference type="EMBL" id="KV417878">
    <property type="protein sequence ID" value="KZP04921.1"/>
    <property type="molecule type" value="Genomic_DNA"/>
</dbReference>